<sequence>MATSAGLAETAAAVAVAPDDPRLGTLYQELAAEYSRRYGHPAEQAHRELVDYPAAEFRAPDGAFVLLLEQGQPVAGGAFRKYDRQTAELKRIWTHSAHRRRGLGQRVLAELEAEAARRGYLRIYLTTGPRQPEAKELYLAAGYLPQFDLAADPESIWHLPFRKELKR</sequence>
<dbReference type="InterPro" id="IPR016181">
    <property type="entry name" value="Acyl_CoA_acyltransferase"/>
</dbReference>
<gene>
    <name evidence="4" type="ORF">JOE69_003527</name>
</gene>
<dbReference type="InterPro" id="IPR050832">
    <property type="entry name" value="Bact_Acetyltransf"/>
</dbReference>
<organism evidence="4 5">
    <name type="scientific">Arthrobacter russicus</name>
    <dbReference type="NCBI Taxonomy" id="172040"/>
    <lineage>
        <taxon>Bacteria</taxon>
        <taxon>Bacillati</taxon>
        <taxon>Actinomycetota</taxon>
        <taxon>Actinomycetes</taxon>
        <taxon>Micrococcales</taxon>
        <taxon>Micrococcaceae</taxon>
        <taxon>Arthrobacter</taxon>
    </lineage>
</organism>
<feature type="domain" description="N-acetyltransferase" evidence="3">
    <location>
        <begin position="14"/>
        <end position="166"/>
    </location>
</feature>
<evidence type="ECO:0000259" key="3">
    <source>
        <dbReference type="PROSITE" id="PS51186"/>
    </source>
</evidence>
<evidence type="ECO:0000313" key="5">
    <source>
        <dbReference type="Proteomes" id="UP001185069"/>
    </source>
</evidence>
<dbReference type="InterPro" id="IPR000182">
    <property type="entry name" value="GNAT_dom"/>
</dbReference>
<dbReference type="SUPFAM" id="SSF55729">
    <property type="entry name" value="Acyl-CoA N-acyltransferases (Nat)"/>
    <property type="match status" value="1"/>
</dbReference>
<comment type="caution">
    <text evidence="4">The sequence shown here is derived from an EMBL/GenBank/DDBJ whole genome shotgun (WGS) entry which is preliminary data.</text>
</comment>
<evidence type="ECO:0000256" key="1">
    <source>
        <dbReference type="ARBA" id="ARBA00022679"/>
    </source>
</evidence>
<keyword evidence="1" id="KW-0808">Transferase</keyword>
<keyword evidence="5" id="KW-1185">Reference proteome</keyword>
<evidence type="ECO:0000313" key="4">
    <source>
        <dbReference type="EMBL" id="MDR6271289.1"/>
    </source>
</evidence>
<dbReference type="EMBL" id="JAVDQF010000001">
    <property type="protein sequence ID" value="MDR6271289.1"/>
    <property type="molecule type" value="Genomic_DNA"/>
</dbReference>
<accession>A0ABU1JGM0</accession>
<dbReference type="PROSITE" id="PS51186">
    <property type="entry name" value="GNAT"/>
    <property type="match status" value="1"/>
</dbReference>
<dbReference type="Pfam" id="PF00583">
    <property type="entry name" value="Acetyltransf_1"/>
    <property type="match status" value="1"/>
</dbReference>
<name>A0ABU1JGM0_9MICC</name>
<dbReference type="PANTHER" id="PTHR43877:SF2">
    <property type="entry name" value="AMINOALKYLPHOSPHONATE N-ACETYLTRANSFERASE-RELATED"/>
    <property type="match status" value="1"/>
</dbReference>
<evidence type="ECO:0000256" key="2">
    <source>
        <dbReference type="ARBA" id="ARBA00023315"/>
    </source>
</evidence>
<dbReference type="Gene3D" id="3.40.630.30">
    <property type="match status" value="1"/>
</dbReference>
<dbReference type="Proteomes" id="UP001185069">
    <property type="component" value="Unassembled WGS sequence"/>
</dbReference>
<dbReference type="CDD" id="cd04301">
    <property type="entry name" value="NAT_SF"/>
    <property type="match status" value="1"/>
</dbReference>
<proteinExistence type="predicted"/>
<protein>
    <submittedName>
        <fullName evidence="4">Polar amino acid transport system permease protein</fullName>
    </submittedName>
</protein>
<dbReference type="RefSeq" id="WP_309801006.1">
    <property type="nucleotide sequence ID" value="NZ_BAAAHY010000006.1"/>
</dbReference>
<keyword evidence="2" id="KW-0012">Acyltransferase</keyword>
<reference evidence="4 5" key="1">
    <citation type="submission" date="2023-07" db="EMBL/GenBank/DDBJ databases">
        <title>Sequencing the genomes of 1000 actinobacteria strains.</title>
        <authorList>
            <person name="Klenk H.-P."/>
        </authorList>
    </citation>
    <scope>NUCLEOTIDE SEQUENCE [LARGE SCALE GENOMIC DNA]</scope>
    <source>
        <strain evidence="4 5">DSM 14555</strain>
    </source>
</reference>
<dbReference type="PANTHER" id="PTHR43877">
    <property type="entry name" value="AMINOALKYLPHOSPHONATE N-ACETYLTRANSFERASE-RELATED-RELATED"/>
    <property type="match status" value="1"/>
</dbReference>